<proteinExistence type="predicted"/>
<dbReference type="GO" id="GO:0003824">
    <property type="term" value="F:catalytic activity"/>
    <property type="evidence" value="ECO:0007669"/>
    <property type="project" value="InterPro"/>
</dbReference>
<dbReference type="InterPro" id="IPR023213">
    <property type="entry name" value="CAT-like_dom_sf"/>
</dbReference>
<evidence type="ECO:0000313" key="3">
    <source>
        <dbReference type="Proteomes" id="UP000077421"/>
    </source>
</evidence>
<dbReference type="GO" id="GO:0008610">
    <property type="term" value="P:lipid biosynthetic process"/>
    <property type="evidence" value="ECO:0007669"/>
    <property type="project" value="UniProtKB-ARBA"/>
</dbReference>
<dbReference type="OrthoDB" id="9765680at2"/>
<feature type="domain" description="Condensation" evidence="1">
    <location>
        <begin position="14"/>
        <end position="216"/>
    </location>
</feature>
<dbReference type="RefSeq" id="WP_067562200.1">
    <property type="nucleotide sequence ID" value="NZ_LSUQ01000008.1"/>
</dbReference>
<name>A0A853KDW4_9BACL</name>
<dbReference type="InterPro" id="IPR001242">
    <property type="entry name" value="Condensation_dom"/>
</dbReference>
<sequence>MKQHLTEEVEYEQLNSSQAGVLTMQLLNPSSPIYNLTGTSMGNEEIRLDILEESIVHFVHAVKTINIRVKPYGDTWVQYVEEPSVKNMEIVDFGQCVDPKTFFQDWVRIEGESVYSLENDVLYTFKLLRVPTVGNGFFFKVHHLIADGWSLSAMVNEIWAIYEKLVNPDSDVLKDTPLMHGEQWKMLKDYVDRERIYQHSRRFDRDREFWLEYFNDVKSSKHKVNPVISKRSTTR</sequence>
<dbReference type="Pfam" id="PF00668">
    <property type="entry name" value="Condensation"/>
    <property type="match status" value="1"/>
</dbReference>
<evidence type="ECO:0000259" key="1">
    <source>
        <dbReference type="Pfam" id="PF00668"/>
    </source>
</evidence>
<gene>
    <name evidence="2" type="ORF">AYW79_04515</name>
</gene>
<dbReference type="Gene3D" id="3.30.559.10">
    <property type="entry name" value="Chloramphenicol acetyltransferase-like domain"/>
    <property type="match status" value="1"/>
</dbReference>
<comment type="caution">
    <text evidence="2">The sequence shown here is derived from an EMBL/GenBank/DDBJ whole genome shotgun (WGS) entry which is preliminary data.</text>
</comment>
<evidence type="ECO:0000313" key="2">
    <source>
        <dbReference type="EMBL" id="OAG94621.1"/>
    </source>
</evidence>
<dbReference type="EMBL" id="LSUQ01000008">
    <property type="protein sequence ID" value="OAG94621.1"/>
    <property type="molecule type" value="Genomic_DNA"/>
</dbReference>
<accession>A0A853KDW4</accession>
<dbReference type="SUPFAM" id="SSF52777">
    <property type="entry name" value="CoA-dependent acyltransferases"/>
    <property type="match status" value="1"/>
</dbReference>
<dbReference type="AlphaFoldDB" id="A0A853KDW4"/>
<dbReference type="Proteomes" id="UP000077421">
    <property type="component" value="Unassembled WGS sequence"/>
</dbReference>
<protein>
    <recommendedName>
        <fullName evidence="1">Condensation domain-containing protein</fullName>
    </recommendedName>
</protein>
<reference evidence="2 3" key="1">
    <citation type="submission" date="2016-02" db="EMBL/GenBank/DDBJ databases">
        <title>Draft genome sequence of Acidibacillus ferrooxidans SLC66.</title>
        <authorList>
            <person name="Oliveira G."/>
            <person name="Nancucheo I."/>
            <person name="Dall'Agnol H."/>
            <person name="Johnson B."/>
            <person name="Oliveira R."/>
            <person name="Nunes G.L."/>
            <person name="Tzotzos G."/>
            <person name="Orellana S.C."/>
            <person name="Salim A.C."/>
            <person name="Araujo F.M."/>
        </authorList>
    </citation>
    <scope>NUCLEOTIDE SEQUENCE [LARGE SCALE GENOMIC DNA]</scope>
    <source>
        <strain evidence="2 3">SLC66</strain>
    </source>
</reference>
<organism evidence="2 3">
    <name type="scientific">Ferroacidibacillus organovorans</name>
    <dbReference type="NCBI Taxonomy" id="1765683"/>
    <lineage>
        <taxon>Bacteria</taxon>
        <taxon>Bacillati</taxon>
        <taxon>Bacillota</taxon>
        <taxon>Bacilli</taxon>
        <taxon>Bacillales</taxon>
        <taxon>Alicyclobacillaceae</taxon>
        <taxon>Ferroacidibacillus</taxon>
    </lineage>
</organism>